<feature type="domain" description="Major facilitator superfamily (MFS) profile" evidence="9">
    <location>
        <begin position="20"/>
        <end position="473"/>
    </location>
</feature>
<feature type="transmembrane region" description="Helical" evidence="8">
    <location>
        <begin position="58"/>
        <end position="78"/>
    </location>
</feature>
<dbReference type="Gene3D" id="1.20.1250.20">
    <property type="entry name" value="MFS general substrate transporter like domains"/>
    <property type="match status" value="1"/>
</dbReference>
<keyword evidence="7 8" id="KW-0472">Membrane</keyword>
<feature type="transmembrane region" description="Helical" evidence="8">
    <location>
        <begin position="206"/>
        <end position="223"/>
    </location>
</feature>
<dbReference type="Pfam" id="PF07690">
    <property type="entry name" value="MFS_1"/>
    <property type="match status" value="1"/>
</dbReference>
<feature type="transmembrane region" description="Helical" evidence="8">
    <location>
        <begin position="363"/>
        <end position="383"/>
    </location>
</feature>
<evidence type="ECO:0000256" key="5">
    <source>
        <dbReference type="ARBA" id="ARBA00022692"/>
    </source>
</evidence>
<gene>
    <name evidence="10" type="ORF">EXH44_05790</name>
</gene>
<evidence type="ECO:0000313" key="10">
    <source>
        <dbReference type="EMBL" id="QBQ63779.1"/>
    </source>
</evidence>
<keyword evidence="6 8" id="KW-1133">Transmembrane helix</keyword>
<reference evidence="10 11" key="1">
    <citation type="submission" date="2019-03" db="EMBL/GenBank/DDBJ databases">
        <authorList>
            <person name="Che Y."/>
            <person name="Zhou L."/>
        </authorList>
    </citation>
    <scope>NUCLEOTIDE SEQUENCE [LARGE SCALE GENOMIC DNA]</scope>
    <source>
        <strain evidence="10 11">AIFJ1607</strain>
    </source>
</reference>
<evidence type="ECO:0000256" key="1">
    <source>
        <dbReference type="ARBA" id="ARBA00004651"/>
    </source>
</evidence>
<keyword evidence="11" id="KW-1185">Reference proteome</keyword>
<dbReference type="InterPro" id="IPR020846">
    <property type="entry name" value="MFS_dom"/>
</dbReference>
<feature type="transmembrane region" description="Helical" evidence="8">
    <location>
        <begin position="143"/>
        <end position="166"/>
    </location>
</feature>
<evidence type="ECO:0000259" key="9">
    <source>
        <dbReference type="PROSITE" id="PS50850"/>
    </source>
</evidence>
<evidence type="ECO:0000256" key="4">
    <source>
        <dbReference type="ARBA" id="ARBA00022475"/>
    </source>
</evidence>
<keyword evidence="4" id="KW-1003">Cell membrane</keyword>
<feature type="transmembrane region" description="Helical" evidence="8">
    <location>
        <begin position="272"/>
        <end position="296"/>
    </location>
</feature>
<proteinExistence type="inferred from homology"/>
<dbReference type="EMBL" id="CP038145">
    <property type="protein sequence ID" value="QBQ63779.1"/>
    <property type="molecule type" value="Genomic_DNA"/>
</dbReference>
<dbReference type="Proteomes" id="UP000294444">
    <property type="component" value="Chromosome"/>
</dbReference>
<dbReference type="PRINTS" id="PR01036">
    <property type="entry name" value="TCRTETB"/>
</dbReference>
<name>A0A4P7CJQ3_9PAST</name>
<comment type="subcellular location">
    <subcellularLocation>
        <location evidence="1">Cell membrane</location>
        <topology evidence="1">Multi-pass membrane protein</topology>
    </subcellularLocation>
</comment>
<dbReference type="KEGG" id="aio:EXH44_05790"/>
<feature type="transmembrane region" description="Helical" evidence="8">
    <location>
        <begin position="338"/>
        <end position="357"/>
    </location>
</feature>
<dbReference type="AlphaFoldDB" id="A0A4P7CJQ3"/>
<feature type="transmembrane region" description="Helical" evidence="8">
    <location>
        <begin position="302"/>
        <end position="326"/>
    </location>
</feature>
<feature type="transmembrane region" description="Helical" evidence="8">
    <location>
        <begin position="172"/>
        <end position="194"/>
    </location>
</feature>
<dbReference type="SUPFAM" id="SSF103473">
    <property type="entry name" value="MFS general substrate transporter"/>
    <property type="match status" value="1"/>
</dbReference>
<organism evidence="10 11">
    <name type="scientific">Actinobacillus indolicus</name>
    <dbReference type="NCBI Taxonomy" id="51049"/>
    <lineage>
        <taxon>Bacteria</taxon>
        <taxon>Pseudomonadati</taxon>
        <taxon>Pseudomonadota</taxon>
        <taxon>Gammaproteobacteria</taxon>
        <taxon>Pasteurellales</taxon>
        <taxon>Pasteurellaceae</taxon>
        <taxon>Actinobacillus</taxon>
    </lineage>
</organism>
<comment type="similarity">
    <text evidence="2">Belongs to the major facilitator superfamily. EmrB family.</text>
</comment>
<dbReference type="InterPro" id="IPR004638">
    <property type="entry name" value="EmrB-like"/>
</dbReference>
<evidence type="ECO:0000256" key="7">
    <source>
        <dbReference type="ARBA" id="ARBA00023136"/>
    </source>
</evidence>
<feature type="transmembrane region" description="Helical" evidence="8">
    <location>
        <begin position="85"/>
        <end position="109"/>
    </location>
</feature>
<dbReference type="Gene3D" id="1.20.1720.10">
    <property type="entry name" value="Multidrug resistance protein D"/>
    <property type="match status" value="1"/>
</dbReference>
<dbReference type="NCBIfam" id="TIGR00711">
    <property type="entry name" value="efflux_EmrB"/>
    <property type="match status" value="1"/>
</dbReference>
<sequence>MTQNTYEYFGENPEFPTKLVTFTVLIGAFFGYLNETLLNVALTNLMHEFSIDKTTVQWMATGFLLVMGAFTPLTANIIQWFTTKTMLLVTLITFLVGTLICAFAPSFAILLVGRFIQAVSAAFTVPILFNTILLIYPPNRRGTIMGIITMMFMVAPAIGPTLSGIIVDHFGWRYLFLLTMPFILLSILLAILFLKVNLQPINKPKIDGLSVLLSIVGLGSLVYSTSNFATLSLSVFSLMFISAIILIAWFAKRQTQLDVPLIDLKVFQFQQYRYAMLILAILMFVFIGTELIMPMYLQQVVLLSGTVTGLILLPGTVIQAFLSPIMGNQLDKRGARPIVIPGVILMITTFVLMMLFYRIDSASWLLTAIFALLPIAVSMIVVCETHGLNALPKEMYPHGTAIISTINPIAGAVGAAFFVGVTHIGETLYQADSITAETPRFAMLSGVQLAFGIAIGMGIISLYFANKLRTEFNK</sequence>
<feature type="transmembrane region" description="Helical" evidence="8">
    <location>
        <begin position="395"/>
        <end position="421"/>
    </location>
</feature>
<keyword evidence="5 8" id="KW-0812">Transmembrane</keyword>
<keyword evidence="3" id="KW-0813">Transport</keyword>
<dbReference type="InterPro" id="IPR036259">
    <property type="entry name" value="MFS_trans_sf"/>
</dbReference>
<feature type="transmembrane region" description="Helical" evidence="8">
    <location>
        <begin position="441"/>
        <end position="465"/>
    </location>
</feature>
<evidence type="ECO:0000256" key="3">
    <source>
        <dbReference type="ARBA" id="ARBA00022448"/>
    </source>
</evidence>
<evidence type="ECO:0000256" key="8">
    <source>
        <dbReference type="SAM" id="Phobius"/>
    </source>
</evidence>
<dbReference type="GO" id="GO:0022857">
    <property type="term" value="F:transmembrane transporter activity"/>
    <property type="evidence" value="ECO:0007669"/>
    <property type="project" value="InterPro"/>
</dbReference>
<dbReference type="GO" id="GO:0005886">
    <property type="term" value="C:plasma membrane"/>
    <property type="evidence" value="ECO:0007669"/>
    <property type="project" value="UniProtKB-SubCell"/>
</dbReference>
<feature type="transmembrane region" description="Helical" evidence="8">
    <location>
        <begin position="229"/>
        <end position="251"/>
    </location>
</feature>
<dbReference type="PROSITE" id="PS50850">
    <property type="entry name" value="MFS"/>
    <property type="match status" value="1"/>
</dbReference>
<dbReference type="PANTHER" id="PTHR42718">
    <property type="entry name" value="MAJOR FACILITATOR SUPERFAMILY MULTIDRUG TRANSPORTER MFSC"/>
    <property type="match status" value="1"/>
</dbReference>
<evidence type="ECO:0000313" key="11">
    <source>
        <dbReference type="Proteomes" id="UP000294444"/>
    </source>
</evidence>
<dbReference type="PANTHER" id="PTHR42718:SF9">
    <property type="entry name" value="MAJOR FACILITATOR SUPERFAMILY MULTIDRUG TRANSPORTER MFSC"/>
    <property type="match status" value="1"/>
</dbReference>
<evidence type="ECO:0000256" key="6">
    <source>
        <dbReference type="ARBA" id="ARBA00022989"/>
    </source>
</evidence>
<dbReference type="RefSeq" id="WP_162856640.1">
    <property type="nucleotide sequence ID" value="NZ_CP038145.1"/>
</dbReference>
<feature type="transmembrane region" description="Helical" evidence="8">
    <location>
        <begin position="19"/>
        <end position="38"/>
    </location>
</feature>
<accession>A0A4P7CJQ3</accession>
<protein>
    <submittedName>
        <fullName evidence="10">DHA2 family efflux MFS transporter permease subunit</fullName>
    </submittedName>
</protein>
<feature type="transmembrane region" description="Helical" evidence="8">
    <location>
        <begin position="115"/>
        <end position="136"/>
    </location>
</feature>
<evidence type="ECO:0000256" key="2">
    <source>
        <dbReference type="ARBA" id="ARBA00008537"/>
    </source>
</evidence>
<dbReference type="InterPro" id="IPR011701">
    <property type="entry name" value="MFS"/>
</dbReference>